<evidence type="ECO:0000313" key="2">
    <source>
        <dbReference type="EMBL" id="RCV19685.1"/>
    </source>
</evidence>
<protein>
    <submittedName>
        <fullName evidence="2">Uncharacterized protein</fullName>
    </submittedName>
</protein>
<organism evidence="2">
    <name type="scientific">Setaria italica</name>
    <name type="common">Foxtail millet</name>
    <name type="synonym">Panicum italicum</name>
    <dbReference type="NCBI Taxonomy" id="4555"/>
    <lineage>
        <taxon>Eukaryota</taxon>
        <taxon>Viridiplantae</taxon>
        <taxon>Streptophyta</taxon>
        <taxon>Embryophyta</taxon>
        <taxon>Tracheophyta</taxon>
        <taxon>Spermatophyta</taxon>
        <taxon>Magnoliopsida</taxon>
        <taxon>Liliopsida</taxon>
        <taxon>Poales</taxon>
        <taxon>Poaceae</taxon>
        <taxon>PACMAD clade</taxon>
        <taxon>Panicoideae</taxon>
        <taxon>Panicodae</taxon>
        <taxon>Paniceae</taxon>
        <taxon>Cenchrinae</taxon>
        <taxon>Setaria</taxon>
    </lineage>
</organism>
<evidence type="ECO:0000256" key="1">
    <source>
        <dbReference type="SAM" id="MobiDB-lite"/>
    </source>
</evidence>
<reference evidence="2" key="1">
    <citation type="journal article" date="2012" name="Nat. Biotechnol.">
        <title>Reference genome sequence of the model plant Setaria.</title>
        <authorList>
            <person name="Bennetzen J.L."/>
            <person name="Schmutz J."/>
            <person name="Wang H."/>
            <person name="Percifield R."/>
            <person name="Hawkins J."/>
            <person name="Pontaroli A.C."/>
            <person name="Estep M."/>
            <person name="Feng L."/>
            <person name="Vaughn J.N."/>
            <person name="Grimwood J."/>
            <person name="Jenkins J."/>
            <person name="Barry K."/>
            <person name="Lindquist E."/>
            <person name="Hellsten U."/>
            <person name="Deshpande S."/>
            <person name="Wang X."/>
            <person name="Wu X."/>
            <person name="Mitros T."/>
            <person name="Triplett J."/>
            <person name="Yang X."/>
            <person name="Ye C.Y."/>
            <person name="Mauro-Herrera M."/>
            <person name="Wang L."/>
            <person name="Li P."/>
            <person name="Sharma M."/>
            <person name="Sharma R."/>
            <person name="Ronald P.C."/>
            <person name="Panaud O."/>
            <person name="Kellogg E.A."/>
            <person name="Brutnell T.P."/>
            <person name="Doust A.N."/>
            <person name="Tuskan G.A."/>
            <person name="Rokhsar D."/>
            <person name="Devos K.M."/>
        </authorList>
    </citation>
    <scope>NUCLEOTIDE SEQUENCE [LARGE SCALE GENOMIC DNA]</scope>
    <source>
        <strain evidence="2">Yugu1</strain>
    </source>
</reference>
<dbReference type="AlphaFoldDB" id="A0A368QNY6"/>
<name>A0A368QNY6_SETIT</name>
<sequence>MSFRVQATRPRRFDLTMSRRTRRPAASLAANFHQEDHATMQQGSQTMIQPEHQVQDSKLNAAPASQCLCLSDHLQARHSEDTEAHKTSARPEATEESETQQHQQQECQDDSRRFSLQELIEDETGGAIDGEEDAATGGHEDDPAADAVAQGVSGAAAAGRPEEHVAGRKVIGMMRRYVRVRSIKTKHAPEKNVVAPIC</sequence>
<accession>A0A368QNY6</accession>
<feature type="region of interest" description="Disordered" evidence="1">
    <location>
        <begin position="78"/>
        <end position="162"/>
    </location>
</feature>
<feature type="compositionally biased region" description="Low complexity" evidence="1">
    <location>
        <begin position="145"/>
        <end position="159"/>
    </location>
</feature>
<reference evidence="2" key="2">
    <citation type="submission" date="2015-07" db="EMBL/GenBank/DDBJ databases">
        <authorList>
            <person name="Noorani M."/>
        </authorList>
    </citation>
    <scope>NUCLEOTIDE SEQUENCE</scope>
    <source>
        <strain evidence="2">Yugu1</strain>
    </source>
</reference>
<dbReference type="OrthoDB" id="681296at2759"/>
<gene>
    <name evidence="2" type="ORF">SETIT_3G404900v2</name>
</gene>
<dbReference type="EMBL" id="CM003530">
    <property type="protein sequence ID" value="RCV19685.1"/>
    <property type="molecule type" value="Genomic_DNA"/>
</dbReference>
<feature type="compositionally biased region" description="Acidic residues" evidence="1">
    <location>
        <begin position="119"/>
        <end position="134"/>
    </location>
</feature>
<proteinExistence type="predicted"/>